<evidence type="ECO:0000313" key="3">
    <source>
        <dbReference type="EMBL" id="CAJ0586239.1"/>
    </source>
</evidence>
<gene>
    <name evidence="3" type="ORF">MSPICULIGERA_LOCUS24246</name>
    <name evidence="2" type="ORF">MSPICULIGERA_LOCUS7013</name>
</gene>
<evidence type="ECO:0000259" key="1">
    <source>
        <dbReference type="SMART" id="SM00587"/>
    </source>
</evidence>
<dbReference type="SUPFAM" id="SSF56112">
    <property type="entry name" value="Protein kinase-like (PK-like)"/>
    <property type="match status" value="1"/>
</dbReference>
<dbReference type="InterPro" id="IPR012877">
    <property type="entry name" value="Dhs-27"/>
</dbReference>
<feature type="domain" description="CHK kinase-like" evidence="1">
    <location>
        <begin position="2"/>
        <end position="130"/>
    </location>
</feature>
<dbReference type="EMBL" id="CATQJA010001747">
    <property type="protein sequence ID" value="CAJ0568495.1"/>
    <property type="molecule type" value="Genomic_DNA"/>
</dbReference>
<dbReference type="InterPro" id="IPR015897">
    <property type="entry name" value="CHK_kinase-like"/>
</dbReference>
<comment type="caution">
    <text evidence="3">The sequence shown here is derived from an EMBL/GenBank/DDBJ whole genome shotgun (WGS) entry which is preliminary data.</text>
</comment>
<dbReference type="AlphaFoldDB" id="A0AA36DEI2"/>
<name>A0AA36DEI2_9BILA</name>
<dbReference type="EMBL" id="CATQJA010002707">
    <property type="protein sequence ID" value="CAJ0586239.1"/>
    <property type="molecule type" value="Genomic_DNA"/>
</dbReference>
<dbReference type="InterPro" id="IPR052961">
    <property type="entry name" value="Oxido-Kinase-like_Enzymes"/>
</dbReference>
<organism evidence="3 4">
    <name type="scientific">Mesorhabditis spiculigera</name>
    <dbReference type="NCBI Taxonomy" id="96644"/>
    <lineage>
        <taxon>Eukaryota</taxon>
        <taxon>Metazoa</taxon>
        <taxon>Ecdysozoa</taxon>
        <taxon>Nematoda</taxon>
        <taxon>Chromadorea</taxon>
        <taxon>Rhabditida</taxon>
        <taxon>Rhabditina</taxon>
        <taxon>Rhabditomorpha</taxon>
        <taxon>Rhabditoidea</taxon>
        <taxon>Rhabditidae</taxon>
        <taxon>Mesorhabditinae</taxon>
        <taxon>Mesorhabditis</taxon>
    </lineage>
</organism>
<evidence type="ECO:0000313" key="4">
    <source>
        <dbReference type="Proteomes" id="UP001177023"/>
    </source>
</evidence>
<dbReference type="PANTHER" id="PTHR23020">
    <property type="entry name" value="UNCHARACTERIZED NUCLEAR HORMONE RECEPTOR-RELATED"/>
    <property type="match status" value="1"/>
</dbReference>
<protein>
    <recommendedName>
        <fullName evidence="1">CHK kinase-like domain-containing protein</fullName>
    </recommendedName>
</protein>
<dbReference type="SMART" id="SM00587">
    <property type="entry name" value="CHK"/>
    <property type="match status" value="1"/>
</dbReference>
<evidence type="ECO:0000313" key="2">
    <source>
        <dbReference type="EMBL" id="CAJ0568495.1"/>
    </source>
</evidence>
<feature type="non-terminal residue" evidence="3">
    <location>
        <position position="1"/>
    </location>
</feature>
<accession>A0AA36DEI2</accession>
<proteinExistence type="predicted"/>
<reference evidence="3" key="1">
    <citation type="submission" date="2023-06" db="EMBL/GenBank/DDBJ databases">
        <authorList>
            <person name="Delattre M."/>
        </authorList>
    </citation>
    <scope>NUCLEOTIDE SEQUENCE</scope>
    <source>
        <strain evidence="3">AF72</strain>
    </source>
</reference>
<keyword evidence="4" id="KW-1185">Reference proteome</keyword>
<dbReference type="Gene3D" id="3.90.1200.10">
    <property type="match status" value="1"/>
</dbReference>
<dbReference type="InterPro" id="IPR011009">
    <property type="entry name" value="Kinase-like_dom_sf"/>
</dbReference>
<dbReference type="PANTHER" id="PTHR23020:SF21">
    <property type="entry name" value="CHK KINASE-LIKE DOMAIN-CONTAINING PROTEIN"/>
    <property type="match status" value="1"/>
</dbReference>
<dbReference type="Pfam" id="PF07914">
    <property type="entry name" value="DUF1679"/>
    <property type="match status" value="1"/>
</dbReference>
<sequence>MENYQVVSEYRRESIQEAVQQFSQICASPLFPEPEKVLKELNELYISFRDSPPEEAPQVLCHGQLTADNLRFDANGRLLSIVDWENVHFGHPAYDLTTLIISSASASVRRDHFMKVFRTYFYTLIDIRAQKFKLSDLKQAFRRHHLDAVLQGLPILIEQICSSTILEADKQRSAHRWAGALHDAYAFHSGDFISDDEQCFFAK</sequence>
<dbReference type="Proteomes" id="UP001177023">
    <property type="component" value="Unassembled WGS sequence"/>
</dbReference>